<comment type="caution">
    <text evidence="2">The sequence shown here is derived from an EMBL/GenBank/DDBJ whole genome shotgun (WGS) entry which is preliminary data.</text>
</comment>
<proteinExistence type="predicted"/>
<evidence type="ECO:0000259" key="1">
    <source>
        <dbReference type="Pfam" id="PF19270"/>
    </source>
</evidence>
<protein>
    <recommendedName>
        <fullName evidence="1">F-box protein Hrt3/FBXO9 C-terminal domain-containing protein</fullName>
    </recommendedName>
</protein>
<sequence length="374" mass="43081">MADLLRPPKPHVAPALAPSPSVVILSFDDAPSTYFSLGKTLRLQEPKTHLVCEKKEVHLDNLFYVEESIICLVKYHHLEIQIVTTARATLRILSRSSSFMLGKEKRHIYYKDKAMFNYNLHHTSYKTIDEYSWGFMPTGTLSKPRHLRLLLCQINLIKSLSNDECFYIPILGTQQHRHLSFVFVFVSGQPCSGDLQPLVQKRLSSRSASLRHHALQEHNSLNLALRCFVIVFSSVSEPRARDWLAINNYLQQYVCYYGDYKHCFLAFTGGDVHKWLCKYISLLCTLQNSSQKIKDVVKCINFQSSKADCVFGDHNTLSDDKVEVAVLYPGMRPTILRIRLRLGFEGYSATIFLLSNRSNIHRSYLNRTRVMQEK</sequence>
<dbReference type="Proteomes" id="UP001603857">
    <property type="component" value="Unassembled WGS sequence"/>
</dbReference>
<gene>
    <name evidence="2" type="ORF">Fmac_021202</name>
</gene>
<accession>A0ABD1LW86</accession>
<keyword evidence="3" id="KW-1185">Reference proteome</keyword>
<evidence type="ECO:0000313" key="3">
    <source>
        <dbReference type="Proteomes" id="UP001603857"/>
    </source>
</evidence>
<reference evidence="2 3" key="1">
    <citation type="submission" date="2024-08" db="EMBL/GenBank/DDBJ databases">
        <title>Insights into the chromosomal genome structure of Flemingia macrophylla.</title>
        <authorList>
            <person name="Ding Y."/>
            <person name="Zhao Y."/>
            <person name="Bi W."/>
            <person name="Wu M."/>
            <person name="Zhao G."/>
            <person name="Gong Y."/>
            <person name="Li W."/>
            <person name="Zhang P."/>
        </authorList>
    </citation>
    <scope>NUCLEOTIDE SEQUENCE [LARGE SCALE GENOMIC DNA]</scope>
    <source>
        <strain evidence="2">DYQJB</strain>
        <tissue evidence="2">Leaf</tissue>
    </source>
</reference>
<dbReference type="InterPro" id="IPR045464">
    <property type="entry name" value="Hrt3/FBXO9_C"/>
</dbReference>
<dbReference type="EMBL" id="JBGMDY010000007">
    <property type="protein sequence ID" value="KAL2327775.1"/>
    <property type="molecule type" value="Genomic_DNA"/>
</dbReference>
<organism evidence="2 3">
    <name type="scientific">Flemingia macrophylla</name>
    <dbReference type="NCBI Taxonomy" id="520843"/>
    <lineage>
        <taxon>Eukaryota</taxon>
        <taxon>Viridiplantae</taxon>
        <taxon>Streptophyta</taxon>
        <taxon>Embryophyta</taxon>
        <taxon>Tracheophyta</taxon>
        <taxon>Spermatophyta</taxon>
        <taxon>Magnoliopsida</taxon>
        <taxon>eudicotyledons</taxon>
        <taxon>Gunneridae</taxon>
        <taxon>Pentapetalae</taxon>
        <taxon>rosids</taxon>
        <taxon>fabids</taxon>
        <taxon>Fabales</taxon>
        <taxon>Fabaceae</taxon>
        <taxon>Papilionoideae</taxon>
        <taxon>50 kb inversion clade</taxon>
        <taxon>NPAAA clade</taxon>
        <taxon>indigoferoid/millettioid clade</taxon>
        <taxon>Phaseoleae</taxon>
        <taxon>Flemingia</taxon>
    </lineage>
</organism>
<feature type="domain" description="F-box protein Hrt3/FBXO9 C-terminal" evidence="1">
    <location>
        <begin position="286"/>
        <end position="342"/>
    </location>
</feature>
<name>A0ABD1LW86_9FABA</name>
<dbReference type="AlphaFoldDB" id="A0ABD1LW86"/>
<dbReference type="Pfam" id="PF19270">
    <property type="entry name" value="FBO_C"/>
    <property type="match status" value="1"/>
</dbReference>
<evidence type="ECO:0000313" key="2">
    <source>
        <dbReference type="EMBL" id="KAL2327775.1"/>
    </source>
</evidence>